<accession>A0A2T8JD22</accession>
<dbReference type="Proteomes" id="UP000243499">
    <property type="component" value="Chromosome 4"/>
</dbReference>
<dbReference type="EMBL" id="CM008049">
    <property type="protein sequence ID" value="PVH47795.1"/>
    <property type="molecule type" value="Genomic_DNA"/>
</dbReference>
<sequence>MIDPDHAIASEKGIDAESLAKSTSGQPIKYSLVSIKPLISHDARTLKDFMNGRSTKSLAYRKKKKITDGSSSPTATPTPDISAVTTNLIQTIQVSFSRFQTAPRSPP</sequence>
<organism evidence="2">
    <name type="scientific">Panicum hallii</name>
    <dbReference type="NCBI Taxonomy" id="206008"/>
    <lineage>
        <taxon>Eukaryota</taxon>
        <taxon>Viridiplantae</taxon>
        <taxon>Streptophyta</taxon>
        <taxon>Embryophyta</taxon>
        <taxon>Tracheophyta</taxon>
        <taxon>Spermatophyta</taxon>
        <taxon>Magnoliopsida</taxon>
        <taxon>Liliopsida</taxon>
        <taxon>Poales</taxon>
        <taxon>Poaceae</taxon>
        <taxon>PACMAD clade</taxon>
        <taxon>Panicoideae</taxon>
        <taxon>Panicodae</taxon>
        <taxon>Paniceae</taxon>
        <taxon>Panicinae</taxon>
        <taxon>Panicum</taxon>
        <taxon>Panicum sect. Panicum</taxon>
    </lineage>
</organism>
<evidence type="ECO:0000313" key="2">
    <source>
        <dbReference type="EMBL" id="PVH47795.1"/>
    </source>
</evidence>
<dbReference type="AlphaFoldDB" id="A0A2T8JD22"/>
<feature type="compositionally biased region" description="Polar residues" evidence="1">
    <location>
        <begin position="68"/>
        <end position="82"/>
    </location>
</feature>
<dbReference type="Gramene" id="PVH47795">
    <property type="protein sequence ID" value="PVH47795"/>
    <property type="gene ID" value="PAHAL_4G154100"/>
</dbReference>
<proteinExistence type="predicted"/>
<evidence type="ECO:0000256" key="1">
    <source>
        <dbReference type="SAM" id="MobiDB-lite"/>
    </source>
</evidence>
<protein>
    <submittedName>
        <fullName evidence="2">Uncharacterized protein</fullName>
    </submittedName>
</protein>
<gene>
    <name evidence="2" type="ORF">PAHAL_4G154100</name>
</gene>
<reference evidence="2" key="1">
    <citation type="submission" date="2018-04" db="EMBL/GenBank/DDBJ databases">
        <title>WGS assembly of Panicum hallii.</title>
        <authorList>
            <person name="Lovell J."/>
            <person name="Jenkins J."/>
            <person name="Lowry D."/>
            <person name="Mamidi S."/>
            <person name="Sreedasyam A."/>
            <person name="Weng X."/>
            <person name="Barry K."/>
            <person name="Bonette J."/>
            <person name="Campitelli B."/>
            <person name="Daum C."/>
            <person name="Gordon S."/>
            <person name="Gould B."/>
            <person name="Lipzen A."/>
            <person name="Macqueen A."/>
            <person name="Palacio-Mejia J."/>
            <person name="Plott C."/>
            <person name="Shakirov E."/>
            <person name="Shu S."/>
            <person name="Yoshinaga Y."/>
            <person name="Zane M."/>
            <person name="Rokhsar D."/>
            <person name="Grimwood J."/>
            <person name="Schmutz J."/>
            <person name="Juenger T."/>
        </authorList>
    </citation>
    <scope>NUCLEOTIDE SEQUENCE [LARGE SCALE GENOMIC DNA]</scope>
    <source>
        <strain evidence="2">FIL2</strain>
    </source>
</reference>
<name>A0A2T8JD22_9POAL</name>
<feature type="region of interest" description="Disordered" evidence="1">
    <location>
        <begin position="58"/>
        <end position="82"/>
    </location>
</feature>